<reference evidence="2 3" key="1">
    <citation type="submission" date="2023-03" db="EMBL/GenBank/DDBJ databases">
        <title>Isolation and description of six Streptomyces strains from soil environments, able to metabolize different microbial glucans.</title>
        <authorList>
            <person name="Widen T."/>
            <person name="Larsbrink J."/>
        </authorList>
    </citation>
    <scope>NUCLEOTIDE SEQUENCE [LARGE SCALE GENOMIC DNA]</scope>
    <source>
        <strain evidence="2 3">Alt2</strain>
    </source>
</reference>
<accession>A0ABY9IX32</accession>
<dbReference type="Proteomes" id="UP001235744">
    <property type="component" value="Chromosome"/>
</dbReference>
<feature type="transmembrane region" description="Helical" evidence="1">
    <location>
        <begin position="98"/>
        <end position="115"/>
    </location>
</feature>
<feature type="transmembrane region" description="Helical" evidence="1">
    <location>
        <begin position="66"/>
        <end position="86"/>
    </location>
</feature>
<organism evidence="2 3">
    <name type="scientific">Streptomyces poriferorum</name>
    <dbReference type="NCBI Taxonomy" id="2798799"/>
    <lineage>
        <taxon>Bacteria</taxon>
        <taxon>Bacillati</taxon>
        <taxon>Actinomycetota</taxon>
        <taxon>Actinomycetes</taxon>
        <taxon>Kitasatosporales</taxon>
        <taxon>Streptomycetaceae</taxon>
        <taxon>Streptomyces</taxon>
    </lineage>
</organism>
<keyword evidence="1" id="KW-0472">Membrane</keyword>
<proteinExistence type="predicted"/>
<evidence type="ECO:0000313" key="2">
    <source>
        <dbReference type="EMBL" id="WLQ58572.1"/>
    </source>
</evidence>
<keyword evidence="1" id="KW-0812">Transmembrane</keyword>
<keyword evidence="1" id="KW-1133">Transmembrane helix</keyword>
<sequence>MSRYDAHRGYTPASAQDRPRLMNFMLPWAAGIVVTLVTQLVLAVLVWDVITGDDVSTMASPVRTVLLLHLPSAACVALGVWAAAAVHQGASRESQVRHFIAAFTPVVALQLVIFFSQGSDLTAITFLVQLVVLVVGCAVGFLVDRLRNG</sequence>
<evidence type="ECO:0000313" key="3">
    <source>
        <dbReference type="Proteomes" id="UP001235744"/>
    </source>
</evidence>
<dbReference type="RefSeq" id="WP_219571334.1">
    <property type="nucleotide sequence ID" value="NZ_CP120988.1"/>
</dbReference>
<evidence type="ECO:0008006" key="4">
    <source>
        <dbReference type="Google" id="ProtNLM"/>
    </source>
</evidence>
<gene>
    <name evidence="2" type="ORF">P8A19_25455</name>
</gene>
<name>A0ABY9IX32_9ACTN</name>
<protein>
    <recommendedName>
        <fullName evidence="4">Integral membrane protein</fullName>
    </recommendedName>
</protein>
<feature type="transmembrane region" description="Helical" evidence="1">
    <location>
        <begin position="121"/>
        <end position="143"/>
    </location>
</feature>
<keyword evidence="3" id="KW-1185">Reference proteome</keyword>
<feature type="transmembrane region" description="Helical" evidence="1">
    <location>
        <begin position="21"/>
        <end position="46"/>
    </location>
</feature>
<evidence type="ECO:0000256" key="1">
    <source>
        <dbReference type="SAM" id="Phobius"/>
    </source>
</evidence>
<dbReference type="EMBL" id="CP120988">
    <property type="protein sequence ID" value="WLQ58572.1"/>
    <property type="molecule type" value="Genomic_DNA"/>
</dbReference>